<name>A0AAV4S9A7_CAEEX</name>
<protein>
    <submittedName>
        <fullName evidence="2">Uncharacterized protein</fullName>
    </submittedName>
</protein>
<gene>
    <name evidence="2" type="ORF">CEXT_325851</name>
</gene>
<feature type="region of interest" description="Disordered" evidence="1">
    <location>
        <begin position="79"/>
        <end position="98"/>
    </location>
</feature>
<evidence type="ECO:0000313" key="2">
    <source>
        <dbReference type="EMBL" id="GIY30112.1"/>
    </source>
</evidence>
<evidence type="ECO:0000256" key="1">
    <source>
        <dbReference type="SAM" id="MobiDB-lite"/>
    </source>
</evidence>
<evidence type="ECO:0000313" key="3">
    <source>
        <dbReference type="Proteomes" id="UP001054945"/>
    </source>
</evidence>
<dbReference type="AlphaFoldDB" id="A0AAV4S9A7"/>
<organism evidence="2 3">
    <name type="scientific">Caerostris extrusa</name>
    <name type="common">Bark spider</name>
    <name type="synonym">Caerostris bankana</name>
    <dbReference type="NCBI Taxonomy" id="172846"/>
    <lineage>
        <taxon>Eukaryota</taxon>
        <taxon>Metazoa</taxon>
        <taxon>Ecdysozoa</taxon>
        <taxon>Arthropoda</taxon>
        <taxon>Chelicerata</taxon>
        <taxon>Arachnida</taxon>
        <taxon>Araneae</taxon>
        <taxon>Araneomorphae</taxon>
        <taxon>Entelegynae</taxon>
        <taxon>Araneoidea</taxon>
        <taxon>Araneidae</taxon>
        <taxon>Caerostris</taxon>
    </lineage>
</organism>
<dbReference type="EMBL" id="BPLR01009175">
    <property type="protein sequence ID" value="GIY30112.1"/>
    <property type="molecule type" value="Genomic_DNA"/>
</dbReference>
<proteinExistence type="predicted"/>
<feature type="compositionally biased region" description="Basic and acidic residues" evidence="1">
    <location>
        <begin position="86"/>
        <end position="98"/>
    </location>
</feature>
<reference evidence="2 3" key="1">
    <citation type="submission" date="2021-06" db="EMBL/GenBank/DDBJ databases">
        <title>Caerostris extrusa draft genome.</title>
        <authorList>
            <person name="Kono N."/>
            <person name="Arakawa K."/>
        </authorList>
    </citation>
    <scope>NUCLEOTIDE SEQUENCE [LARGE SCALE GENOMIC DNA]</scope>
</reference>
<comment type="caution">
    <text evidence="2">The sequence shown here is derived from an EMBL/GenBank/DDBJ whole genome shotgun (WGS) entry which is preliminary data.</text>
</comment>
<feature type="region of interest" description="Disordered" evidence="1">
    <location>
        <begin position="1"/>
        <end position="52"/>
    </location>
</feature>
<sequence length="98" mass="11154">MLRKEAMKAISATENDGKNLLNPLRNSYSNSTTSTKTGSTKTRSKRKPTKNISVGNLRDYESISKCIIYFQHCANAKETTPHGHSLQHDNAEWKKEQW</sequence>
<accession>A0AAV4S9A7</accession>
<keyword evidence="3" id="KW-1185">Reference proteome</keyword>
<feature type="compositionally biased region" description="Low complexity" evidence="1">
    <location>
        <begin position="25"/>
        <end position="41"/>
    </location>
</feature>
<dbReference type="Proteomes" id="UP001054945">
    <property type="component" value="Unassembled WGS sequence"/>
</dbReference>